<protein>
    <submittedName>
        <fullName evidence="2">Uncharacterized protein</fullName>
    </submittedName>
</protein>
<feature type="region of interest" description="Disordered" evidence="1">
    <location>
        <begin position="64"/>
        <end position="87"/>
    </location>
</feature>
<evidence type="ECO:0000256" key="1">
    <source>
        <dbReference type="SAM" id="MobiDB-lite"/>
    </source>
</evidence>
<proteinExistence type="predicted"/>
<evidence type="ECO:0000313" key="2">
    <source>
        <dbReference type="EMBL" id="EEC81686.1"/>
    </source>
</evidence>
<dbReference type="Proteomes" id="UP000007015">
    <property type="component" value="Chromosome 7"/>
</dbReference>
<name>B8B868_ORYSI</name>
<accession>B8B868</accession>
<feature type="region of interest" description="Disordered" evidence="1">
    <location>
        <begin position="1"/>
        <end position="51"/>
    </location>
</feature>
<organism evidence="2 3">
    <name type="scientific">Oryza sativa subsp. indica</name>
    <name type="common">Rice</name>
    <dbReference type="NCBI Taxonomy" id="39946"/>
    <lineage>
        <taxon>Eukaryota</taxon>
        <taxon>Viridiplantae</taxon>
        <taxon>Streptophyta</taxon>
        <taxon>Embryophyta</taxon>
        <taxon>Tracheophyta</taxon>
        <taxon>Spermatophyta</taxon>
        <taxon>Magnoliopsida</taxon>
        <taxon>Liliopsida</taxon>
        <taxon>Poales</taxon>
        <taxon>Poaceae</taxon>
        <taxon>BOP clade</taxon>
        <taxon>Oryzoideae</taxon>
        <taxon>Oryzeae</taxon>
        <taxon>Oryzinae</taxon>
        <taxon>Oryza</taxon>
        <taxon>Oryza sativa</taxon>
    </lineage>
</organism>
<sequence length="87" mass="9479">MAAVAADTGDGVPGGRERRWWLQWTRATEGEDDEMDAGDGSSRGGQGRRSLWMRVRPSRWTRATTVVVEDEDGSHGGCGRGRHDGHG</sequence>
<dbReference type="HOGENOM" id="CLU_2487382_0_0_1"/>
<gene>
    <name evidence="2" type="ORF">OsI_25270</name>
</gene>
<keyword evidence="3" id="KW-1185">Reference proteome</keyword>
<reference evidence="2 3" key="1">
    <citation type="journal article" date="2005" name="PLoS Biol.">
        <title>The genomes of Oryza sativa: a history of duplications.</title>
        <authorList>
            <person name="Yu J."/>
            <person name="Wang J."/>
            <person name="Lin W."/>
            <person name="Li S."/>
            <person name="Li H."/>
            <person name="Zhou J."/>
            <person name="Ni P."/>
            <person name="Dong W."/>
            <person name="Hu S."/>
            <person name="Zeng C."/>
            <person name="Zhang J."/>
            <person name="Zhang Y."/>
            <person name="Li R."/>
            <person name="Xu Z."/>
            <person name="Li S."/>
            <person name="Li X."/>
            <person name="Zheng H."/>
            <person name="Cong L."/>
            <person name="Lin L."/>
            <person name="Yin J."/>
            <person name="Geng J."/>
            <person name="Li G."/>
            <person name="Shi J."/>
            <person name="Liu J."/>
            <person name="Lv H."/>
            <person name="Li J."/>
            <person name="Wang J."/>
            <person name="Deng Y."/>
            <person name="Ran L."/>
            <person name="Shi X."/>
            <person name="Wang X."/>
            <person name="Wu Q."/>
            <person name="Li C."/>
            <person name="Ren X."/>
            <person name="Wang J."/>
            <person name="Wang X."/>
            <person name="Li D."/>
            <person name="Liu D."/>
            <person name="Zhang X."/>
            <person name="Ji Z."/>
            <person name="Zhao W."/>
            <person name="Sun Y."/>
            <person name="Zhang Z."/>
            <person name="Bao J."/>
            <person name="Han Y."/>
            <person name="Dong L."/>
            <person name="Ji J."/>
            <person name="Chen P."/>
            <person name="Wu S."/>
            <person name="Liu J."/>
            <person name="Xiao Y."/>
            <person name="Bu D."/>
            <person name="Tan J."/>
            <person name="Yang L."/>
            <person name="Ye C."/>
            <person name="Zhang J."/>
            <person name="Xu J."/>
            <person name="Zhou Y."/>
            <person name="Yu Y."/>
            <person name="Zhang B."/>
            <person name="Zhuang S."/>
            <person name="Wei H."/>
            <person name="Liu B."/>
            <person name="Lei M."/>
            <person name="Yu H."/>
            <person name="Li Y."/>
            <person name="Xu H."/>
            <person name="Wei S."/>
            <person name="He X."/>
            <person name="Fang L."/>
            <person name="Zhang Z."/>
            <person name="Zhang Y."/>
            <person name="Huang X."/>
            <person name="Su Z."/>
            <person name="Tong W."/>
            <person name="Li J."/>
            <person name="Tong Z."/>
            <person name="Li S."/>
            <person name="Ye J."/>
            <person name="Wang L."/>
            <person name="Fang L."/>
            <person name="Lei T."/>
            <person name="Chen C."/>
            <person name="Chen H."/>
            <person name="Xu Z."/>
            <person name="Li H."/>
            <person name="Huang H."/>
            <person name="Zhang F."/>
            <person name="Xu H."/>
            <person name="Li N."/>
            <person name="Zhao C."/>
            <person name="Li S."/>
            <person name="Dong L."/>
            <person name="Huang Y."/>
            <person name="Li L."/>
            <person name="Xi Y."/>
            <person name="Qi Q."/>
            <person name="Li W."/>
            <person name="Zhang B."/>
            <person name="Hu W."/>
            <person name="Zhang Y."/>
            <person name="Tian X."/>
            <person name="Jiao Y."/>
            <person name="Liang X."/>
            <person name="Jin J."/>
            <person name="Gao L."/>
            <person name="Zheng W."/>
            <person name="Hao B."/>
            <person name="Liu S."/>
            <person name="Wang W."/>
            <person name="Yuan L."/>
            <person name="Cao M."/>
            <person name="McDermott J."/>
            <person name="Samudrala R."/>
            <person name="Wang J."/>
            <person name="Wong G.K."/>
            <person name="Yang H."/>
        </authorList>
    </citation>
    <scope>NUCLEOTIDE SEQUENCE [LARGE SCALE GENOMIC DNA]</scope>
    <source>
        <strain evidence="3">cv. 93-11</strain>
    </source>
</reference>
<dbReference type="Gramene" id="BGIOSGA025338-TA">
    <property type="protein sequence ID" value="BGIOSGA025338-PA"/>
    <property type="gene ID" value="BGIOSGA025338"/>
</dbReference>
<evidence type="ECO:0000313" key="3">
    <source>
        <dbReference type="Proteomes" id="UP000007015"/>
    </source>
</evidence>
<dbReference type="AlphaFoldDB" id="B8B868"/>
<dbReference type="EMBL" id="CM000132">
    <property type="protein sequence ID" value="EEC81686.1"/>
    <property type="molecule type" value="Genomic_DNA"/>
</dbReference>